<organism evidence="3">
    <name type="scientific">Vitis vinifera</name>
    <name type="common">Grape</name>
    <dbReference type="NCBI Taxonomy" id="29760"/>
    <lineage>
        <taxon>Eukaryota</taxon>
        <taxon>Viridiplantae</taxon>
        <taxon>Streptophyta</taxon>
        <taxon>Embryophyta</taxon>
        <taxon>Tracheophyta</taxon>
        <taxon>Spermatophyta</taxon>
        <taxon>Magnoliopsida</taxon>
        <taxon>eudicotyledons</taxon>
        <taxon>Gunneridae</taxon>
        <taxon>Pentapetalae</taxon>
        <taxon>rosids</taxon>
        <taxon>Vitales</taxon>
        <taxon>Vitaceae</taxon>
        <taxon>Viteae</taxon>
        <taxon>Vitis</taxon>
    </lineage>
</organism>
<dbReference type="InterPro" id="IPR036691">
    <property type="entry name" value="Endo/exonu/phosph_ase_sf"/>
</dbReference>
<reference evidence="3" key="1">
    <citation type="journal article" date="2007" name="PLoS ONE">
        <title>The first genome sequence of an elite grapevine cultivar (Pinot noir Vitis vinifera L.): coping with a highly heterozygous genome.</title>
        <authorList>
            <person name="Velasco R."/>
            <person name="Zharkikh A."/>
            <person name="Troggio M."/>
            <person name="Cartwright D.A."/>
            <person name="Cestaro A."/>
            <person name="Pruss D."/>
            <person name="Pindo M."/>
            <person name="FitzGerald L.M."/>
            <person name="Vezzulli S."/>
            <person name="Reid J."/>
            <person name="Malacarne G."/>
            <person name="Iliev D."/>
            <person name="Coppola G."/>
            <person name="Wardell B."/>
            <person name="Micheletti D."/>
            <person name="Macalma T."/>
            <person name="Facci M."/>
            <person name="Mitchell J.T."/>
            <person name="Perazzolli M."/>
            <person name="Eldredge G."/>
            <person name="Gatto P."/>
            <person name="Oyzerski R."/>
            <person name="Moretto M."/>
            <person name="Gutin N."/>
            <person name="Stefanini M."/>
            <person name="Chen Y."/>
            <person name="Segala C."/>
            <person name="Davenport C."/>
            <person name="Dematte L."/>
            <person name="Mraz A."/>
            <person name="Battilana J."/>
            <person name="Stormo K."/>
            <person name="Costa F."/>
            <person name="Tao Q."/>
            <person name="Si-Ammour A."/>
            <person name="Harkins T."/>
            <person name="Lackey A."/>
            <person name="Perbost C."/>
            <person name="Taillon B."/>
            <person name="Stella A."/>
            <person name="Solovyev V."/>
            <person name="Fawcett J.A."/>
            <person name="Sterck L."/>
            <person name="Vandepoele K."/>
            <person name="Grando S.M."/>
            <person name="Toppo S."/>
            <person name="Moser C."/>
            <person name="Lanchbury J."/>
            <person name="Bogden R."/>
            <person name="Skolnick M."/>
            <person name="Sgaramella V."/>
            <person name="Bhatnagar S.K."/>
            <person name="Fontana P."/>
            <person name="Gutin A."/>
            <person name="Van de Peer Y."/>
            <person name="Salamini F."/>
            <person name="Viola R."/>
        </authorList>
    </citation>
    <scope>NUCLEOTIDE SEQUENCE</scope>
</reference>
<dbReference type="Gene3D" id="3.60.10.10">
    <property type="entry name" value="Endonuclease/exonuclease/phosphatase"/>
    <property type="match status" value="1"/>
</dbReference>
<dbReference type="SUPFAM" id="SSF56672">
    <property type="entry name" value="DNA/RNA polymerases"/>
    <property type="match status" value="1"/>
</dbReference>
<evidence type="ECO:0000256" key="1">
    <source>
        <dbReference type="SAM" id="Coils"/>
    </source>
</evidence>
<dbReference type="SUPFAM" id="SSF56219">
    <property type="entry name" value="DNase I-like"/>
    <property type="match status" value="1"/>
</dbReference>
<dbReference type="AlphaFoldDB" id="A5C775"/>
<evidence type="ECO:0000313" key="3">
    <source>
        <dbReference type="EMBL" id="CAN84014.1"/>
    </source>
</evidence>
<dbReference type="PANTHER" id="PTHR46890">
    <property type="entry name" value="NON-LTR RETROLELEMENT REVERSE TRANSCRIPTASE-LIKE PROTEIN-RELATED"/>
    <property type="match status" value="1"/>
</dbReference>
<gene>
    <name evidence="3" type="ORF">VITISV_036140</name>
</gene>
<name>A5C775_VITVI</name>
<dbReference type="PANTHER" id="PTHR46890:SF1">
    <property type="entry name" value="REVERSE TRANSCRIPTASE DOMAIN-CONTAINING PROTEIN"/>
    <property type="match status" value="1"/>
</dbReference>
<dbReference type="ExpressionAtlas" id="A5C775">
    <property type="expression patterns" value="baseline and differential"/>
</dbReference>
<dbReference type="InterPro" id="IPR000477">
    <property type="entry name" value="RT_dom"/>
</dbReference>
<dbReference type="EMBL" id="AM484735">
    <property type="protein sequence ID" value="CAN84014.1"/>
    <property type="molecule type" value="Genomic_DNA"/>
</dbReference>
<keyword evidence="1" id="KW-0175">Coiled coil</keyword>
<sequence length="940" mass="107377">MGEAPAAETMDLDTIRSRMSELNRIHTNYSHISDSNPLDPRNLFQEFSHHLQSRVNQILSQYSDVESLEADDLDAYLGHLKKELNLVESENAKISNEIEALTRTYVEGAPVIILVLIITGMDSHILINWRVNLEVLKHSVDFVASQDQLRYIMKKWGKVTKVAWDSLKLVDLSKVKLWVEMLPNVVLPALLEVEDGDWSFTVAVSVIGEDEEDDLFSSSAHNFAKEVLSIVHSQESSKVKGPSVVARRKARSWPPCLKMSPFAPKRKLDGVVSAEANLAIFWGSSVFNQGVISPVLEISQDFIVETEGDKGLLCCSLTNKVCLSFSTSFEKGHPLAGAFVPKSLPVSSVSAFHSFRCQPISSIPLESNFVSQVVPFSNFPGNEFSRLVGVPISEGVASSLKASNQNLKDCSFLKEPLSSPEELCVSGRETKREIWDRRFVSNVWKGRIIEWAVLPACGTSGGIVIIWDSNKLKCTEKVLGSFFVTVKLNFGEEGSFWLTSVYGPNKPLWRRDFWLELQDLYGLTFPMWCVGGDFNVIRRISEKVDDSRLTFNMRCFDEFIRESGLLDLPLRNAAFTWSNMQNMWLLHLDWWQECTVEGWEGHKFMRKLKFVKSKLKHWNKVAFGDLRERKNFILSDLGRIDLIEQEENLNLDLLSERTLRRRGLEDLLLKEEVHWRQKSRVKWIKEGDCNSKFFHRMTNGRRSRKFIKSLISERGVTLSNIEIISKEIVNFFGKLYSKPEGASWRVERLDWVPISRESAVWLDNLFSDEEVRLTVFQLNKEKAPGPDGFTIAVYQECWDVIKEDLMRVFLEFDTNGIINQNFRPISLVTSLYKIIAKVLLGCLRKVLHETIFGFQGAFVEGRHILDAVLIANEVVDEKRRSGEEGVVFKIDFEKAYDHVDWGFLDHVLERKGFSPKWRSWMRGCLSLSSFAILVNGNAKG</sequence>
<dbReference type="InterPro" id="IPR043502">
    <property type="entry name" value="DNA/RNA_pol_sf"/>
</dbReference>
<feature type="domain" description="Reverse transcriptase" evidence="2">
    <location>
        <begin position="820"/>
        <end position="932"/>
    </location>
</feature>
<dbReference type="InterPro" id="IPR052343">
    <property type="entry name" value="Retrotransposon-Effector_Assoc"/>
</dbReference>
<dbReference type="Pfam" id="PF00078">
    <property type="entry name" value="RVT_1"/>
    <property type="match status" value="1"/>
</dbReference>
<proteinExistence type="predicted"/>
<feature type="coiled-coil region" evidence="1">
    <location>
        <begin position="77"/>
        <end position="104"/>
    </location>
</feature>
<protein>
    <recommendedName>
        <fullName evidence="2">Reverse transcriptase domain-containing protein</fullName>
    </recommendedName>
</protein>
<accession>A5C775</accession>
<evidence type="ECO:0000259" key="2">
    <source>
        <dbReference type="Pfam" id="PF00078"/>
    </source>
</evidence>